<feature type="binding site" evidence="8">
    <location>
        <position position="460"/>
    </location>
    <ligand>
        <name>Zn(2+)</name>
        <dbReference type="ChEBI" id="CHEBI:29105"/>
        <label>2</label>
    </ligand>
</feature>
<dbReference type="InterPro" id="IPR018299">
    <property type="entry name" value="Alkaline_phosphatase_AS"/>
</dbReference>
<feature type="active site" description="Phosphoserine intermediate" evidence="7">
    <location>
        <position position="115"/>
    </location>
</feature>
<feature type="binding site" evidence="8">
    <location>
        <position position="300"/>
    </location>
    <ligand>
        <name>Mg(2+)</name>
        <dbReference type="ChEBI" id="CHEBI:18420"/>
    </ligand>
</feature>
<accession>A0A1C0ACK1</accession>
<evidence type="ECO:0000256" key="6">
    <source>
        <dbReference type="ARBA" id="ARBA00022842"/>
    </source>
</evidence>
<reference evidence="10 11" key="2">
    <citation type="submission" date="2016-08" db="EMBL/GenBank/DDBJ databases">
        <title>Orenia metallireducens sp. nov. strain Z6, a Novel Metal-reducing Firmicute from the Deep Subsurface.</title>
        <authorList>
            <person name="Maxim B.I."/>
            <person name="Kenneth K."/>
            <person name="Flynn T.M."/>
            <person name="Oloughlin E.J."/>
            <person name="Locke R.A."/>
            <person name="Weber J.R."/>
            <person name="Egan S.M."/>
            <person name="Mackie R.I."/>
            <person name="Cann I.K."/>
        </authorList>
    </citation>
    <scope>NUCLEOTIDE SEQUENCE [LARGE SCALE GENOMIC DNA]</scope>
    <source>
        <strain evidence="10 11">Z6</strain>
    </source>
</reference>
<dbReference type="Pfam" id="PF00245">
    <property type="entry name" value="Alk_phosphatase"/>
    <property type="match status" value="1"/>
</dbReference>
<dbReference type="PANTHER" id="PTHR11596">
    <property type="entry name" value="ALKALINE PHOSPHATASE"/>
    <property type="match status" value="1"/>
</dbReference>
<dbReference type="EMBL" id="LWDV01000006">
    <property type="protein sequence ID" value="OCL28083.1"/>
    <property type="molecule type" value="Genomic_DNA"/>
</dbReference>
<evidence type="ECO:0000256" key="8">
    <source>
        <dbReference type="PIRSR" id="PIRSR601952-2"/>
    </source>
</evidence>
<evidence type="ECO:0000256" key="4">
    <source>
        <dbReference type="ARBA" id="ARBA00022801"/>
    </source>
</evidence>
<feature type="binding site" evidence="8">
    <location>
        <position position="168"/>
    </location>
    <ligand>
        <name>Mg(2+)</name>
        <dbReference type="ChEBI" id="CHEBI:18420"/>
    </ligand>
</feature>
<keyword evidence="6 8" id="KW-0460">Magnesium</keyword>
<keyword evidence="5 8" id="KW-0862">Zinc</keyword>
<dbReference type="InterPro" id="IPR001952">
    <property type="entry name" value="Alkaline_phosphatase"/>
</dbReference>
<feature type="binding site" evidence="8">
    <location>
        <position position="309"/>
    </location>
    <ligand>
        <name>Zn(2+)</name>
        <dbReference type="ChEBI" id="CHEBI:29105"/>
        <label>2</label>
    </ligand>
</feature>
<feature type="binding site" evidence="8">
    <location>
        <position position="166"/>
    </location>
    <ligand>
        <name>Mg(2+)</name>
        <dbReference type="ChEBI" id="CHEBI:18420"/>
    </ligand>
</feature>
<dbReference type="GO" id="GO:0004035">
    <property type="term" value="F:alkaline phosphatase activity"/>
    <property type="evidence" value="ECO:0007669"/>
    <property type="project" value="TreeGrafter"/>
</dbReference>
<organism evidence="10 11">
    <name type="scientific">Orenia metallireducens</name>
    <dbReference type="NCBI Taxonomy" id="1413210"/>
    <lineage>
        <taxon>Bacteria</taxon>
        <taxon>Bacillati</taxon>
        <taxon>Bacillota</taxon>
        <taxon>Clostridia</taxon>
        <taxon>Halanaerobiales</taxon>
        <taxon>Halobacteroidaceae</taxon>
        <taxon>Orenia</taxon>
    </lineage>
</organism>
<evidence type="ECO:0000256" key="2">
    <source>
        <dbReference type="ARBA" id="ARBA00022553"/>
    </source>
</evidence>
<dbReference type="Gene3D" id="3.40.720.10">
    <property type="entry name" value="Alkaline Phosphatase, subunit A"/>
    <property type="match status" value="1"/>
</dbReference>
<evidence type="ECO:0000256" key="3">
    <source>
        <dbReference type="ARBA" id="ARBA00022723"/>
    </source>
</evidence>
<feature type="binding site" evidence="8">
    <location>
        <position position="349"/>
    </location>
    <ligand>
        <name>Zn(2+)</name>
        <dbReference type="ChEBI" id="CHEBI:29105"/>
        <label>1</label>
    </ligand>
</feature>
<comment type="similarity">
    <text evidence="1 9">Belongs to the alkaline phosphatase family.</text>
</comment>
<keyword evidence="2" id="KW-0597">Phosphoprotein</keyword>
<comment type="cofactor">
    <cofactor evidence="8">
        <name>Mg(2+)</name>
        <dbReference type="ChEBI" id="CHEBI:18420"/>
    </cofactor>
    <text evidence="8">Binds 1 Mg(2+) ion.</text>
</comment>
<proteinExistence type="inferred from homology"/>
<gene>
    <name evidence="10" type="ORF">U472_02480</name>
</gene>
<dbReference type="CDD" id="cd16012">
    <property type="entry name" value="ALP"/>
    <property type="match status" value="1"/>
</dbReference>
<evidence type="ECO:0000256" key="1">
    <source>
        <dbReference type="ARBA" id="ARBA00005984"/>
    </source>
</evidence>
<dbReference type="Proteomes" id="UP000093514">
    <property type="component" value="Unassembled WGS sequence"/>
</dbReference>
<protein>
    <submittedName>
        <fullName evidence="10">Alkaline phosphatase</fullName>
    </submittedName>
</protein>
<dbReference type="Gene3D" id="1.10.60.40">
    <property type="match status" value="1"/>
</dbReference>
<comment type="caution">
    <text evidence="10">The sequence shown here is derived from an EMBL/GenBank/DDBJ whole genome shotgun (WGS) entry which is preliminary data.</text>
</comment>
<comment type="cofactor">
    <cofactor evidence="8">
        <name>Zn(2+)</name>
        <dbReference type="ChEBI" id="CHEBI:29105"/>
    </cofactor>
    <text evidence="8">Binds 2 Zn(2+) ions.</text>
</comment>
<evidence type="ECO:0000256" key="5">
    <source>
        <dbReference type="ARBA" id="ARBA00022833"/>
    </source>
</evidence>
<evidence type="ECO:0000256" key="7">
    <source>
        <dbReference type="PIRSR" id="PIRSR601952-1"/>
    </source>
</evidence>
<keyword evidence="4" id="KW-0378">Hydrolase</keyword>
<dbReference type="PROSITE" id="PS00123">
    <property type="entry name" value="ALKALINE_PHOSPHATASE"/>
    <property type="match status" value="1"/>
</dbReference>
<dbReference type="SMART" id="SM00098">
    <property type="entry name" value="alkPPc"/>
    <property type="match status" value="1"/>
</dbReference>
<evidence type="ECO:0000313" key="11">
    <source>
        <dbReference type="Proteomes" id="UP000093514"/>
    </source>
</evidence>
<keyword evidence="11" id="KW-1185">Reference proteome</keyword>
<dbReference type="SUPFAM" id="SSF53649">
    <property type="entry name" value="Alkaline phosphatase-like"/>
    <property type="match status" value="1"/>
</dbReference>
<evidence type="ECO:0000313" key="10">
    <source>
        <dbReference type="EMBL" id="OCL28083.1"/>
    </source>
</evidence>
<dbReference type="AlphaFoldDB" id="A0A1C0ACK1"/>
<dbReference type="PANTHER" id="PTHR11596:SF5">
    <property type="entry name" value="ALKALINE PHOSPHATASE"/>
    <property type="match status" value="1"/>
</dbReference>
<feature type="binding site" evidence="8">
    <location>
        <position position="67"/>
    </location>
    <ligand>
        <name>Zn(2+)</name>
        <dbReference type="ChEBI" id="CHEBI:29105"/>
        <label>2</label>
    </ligand>
</feature>
<feature type="binding site" evidence="8">
    <location>
        <position position="67"/>
    </location>
    <ligand>
        <name>Mg(2+)</name>
        <dbReference type="ChEBI" id="CHEBI:18420"/>
    </ligand>
</feature>
<reference evidence="11" key="1">
    <citation type="submission" date="2016-07" db="EMBL/GenBank/DDBJ databases">
        <authorList>
            <person name="Florea S."/>
            <person name="Webb J.S."/>
            <person name="Jaromczyk J."/>
            <person name="Schardl C.L."/>
        </authorList>
    </citation>
    <scope>NUCLEOTIDE SEQUENCE [LARGE SCALE GENOMIC DNA]</scope>
    <source>
        <strain evidence="11">Z6</strain>
    </source>
</reference>
<dbReference type="GO" id="GO:0046872">
    <property type="term" value="F:metal ion binding"/>
    <property type="evidence" value="ECO:0007669"/>
    <property type="project" value="UniProtKB-KW"/>
</dbReference>
<feature type="binding site" evidence="8">
    <location>
        <position position="348"/>
    </location>
    <ligand>
        <name>Zn(2+)</name>
        <dbReference type="ChEBI" id="CHEBI:29105"/>
        <label>2</label>
    </ligand>
</feature>
<feature type="binding site" evidence="8">
    <location>
        <position position="305"/>
    </location>
    <ligand>
        <name>Zn(2+)</name>
        <dbReference type="ChEBI" id="CHEBI:29105"/>
        <label>2</label>
    </ligand>
</feature>
<dbReference type="InterPro" id="IPR017850">
    <property type="entry name" value="Alkaline_phosphatase_core_sf"/>
</dbReference>
<name>A0A1C0ACK1_9FIRM</name>
<dbReference type="PRINTS" id="PR00113">
    <property type="entry name" value="ALKPHPHTASE"/>
</dbReference>
<sequence length="500" mass="54821">MIRRRKILKKGIFSKSLLFVLVAIVLLSGLSSIAVEAMSSKPVETKNEVKKIEEVKAPKYVFYFIGDGLGPAQRQLAEYYFKYQSKDQNAKLLMDQFPVAGINTTYSADSLVTDSAAAGTALATGYKTNNGVIAQLPDGTNLKTLAEVAKEKGMATGLVSTTRLTHATPASFATHIDNRNKENEIAAQYVESGVEFLAAGGYRYFVPKGGELKSKRKDDRDLVKEFKNKGYNTFISEADTTQFRSFAPQGKEKVVALFTYSHLPYEIDRDVNKLPSLAEMTEKGVDVLSKYDNGFFMMIEGGRIDHAAHANDPAGMLHDTLAFDRAISKAYKFYQAHPKETLIVVVGDHETGGVGLGFAKNYFLNVDKLAAVKVSTADVLNYGEGKYNGNRDEFFSYIDKNLGLSNLTVQEKAEIVKAMDMVDKGHKASAREYGGYDPVAIATTHVLSERANLQWTTYAHSATSIPLSAVGVGADNFGGYKDNTEIAKTMAKVMEVELAR</sequence>
<keyword evidence="3 8" id="KW-0479">Metal-binding</keyword>
<evidence type="ECO:0000256" key="9">
    <source>
        <dbReference type="RuleBase" id="RU003946"/>
    </source>
</evidence>